<dbReference type="EMBL" id="BTCM01000001">
    <property type="protein sequence ID" value="GMK54063.1"/>
    <property type="molecule type" value="Genomic_DNA"/>
</dbReference>
<evidence type="ECO:0000313" key="9">
    <source>
        <dbReference type="EMBL" id="GMK54063.1"/>
    </source>
</evidence>
<evidence type="ECO:0000256" key="7">
    <source>
        <dbReference type="PIRSR" id="PIRSR005461-1"/>
    </source>
</evidence>
<keyword evidence="3" id="KW-0489">Methyltransferase</keyword>
<evidence type="ECO:0000256" key="3">
    <source>
        <dbReference type="ARBA" id="ARBA00022603"/>
    </source>
</evidence>
<dbReference type="AlphaFoldDB" id="A0AAD3TNZ0"/>
<protein>
    <recommendedName>
        <fullName evidence="6">rRNA methyltransferase 2, mitochondrial</fullName>
    </recommendedName>
</protein>
<dbReference type="Pfam" id="PF01728">
    <property type="entry name" value="FtsJ"/>
    <property type="match status" value="1"/>
</dbReference>
<dbReference type="InterPro" id="IPR050082">
    <property type="entry name" value="RNA_methyltr_RlmE"/>
</dbReference>
<dbReference type="CDD" id="cd02440">
    <property type="entry name" value="AdoMet_MTases"/>
    <property type="match status" value="1"/>
</dbReference>
<evidence type="ECO:0000256" key="1">
    <source>
        <dbReference type="ARBA" id="ARBA00009258"/>
    </source>
</evidence>
<accession>A0AAD3TNZ0</accession>
<gene>
    <name evidence="9" type="primary">MRM2</name>
    <name evidence="9" type="ORF">CspeluHIS016_0106490</name>
</gene>
<evidence type="ECO:0000256" key="5">
    <source>
        <dbReference type="ARBA" id="ARBA00022691"/>
    </source>
</evidence>
<evidence type="ECO:0000256" key="2">
    <source>
        <dbReference type="ARBA" id="ARBA00022552"/>
    </source>
</evidence>
<dbReference type="GO" id="GO:0008650">
    <property type="term" value="F:rRNA (uridine-2'-O-)-methyltransferase activity"/>
    <property type="evidence" value="ECO:0007669"/>
    <property type="project" value="TreeGrafter"/>
</dbReference>
<keyword evidence="10" id="KW-1185">Reference proteome</keyword>
<dbReference type="PIRSF" id="PIRSF005461">
    <property type="entry name" value="23S_rRNA_mtase"/>
    <property type="match status" value="1"/>
</dbReference>
<evidence type="ECO:0000259" key="8">
    <source>
        <dbReference type="Pfam" id="PF01728"/>
    </source>
</evidence>
<reference evidence="9" key="1">
    <citation type="journal article" date="2023" name="BMC Genomics">
        <title>Chromosome-level genome assemblies of Cutaneotrichosporon spp. (Trichosporonales, Basidiomycota) reveal imbalanced evolution between nucleotide sequences and chromosome synteny.</title>
        <authorList>
            <person name="Kobayashi Y."/>
            <person name="Kayamori A."/>
            <person name="Aoki K."/>
            <person name="Shiwa Y."/>
            <person name="Matsutani M."/>
            <person name="Fujita N."/>
            <person name="Sugita T."/>
            <person name="Iwasaki W."/>
            <person name="Tanaka N."/>
            <person name="Takashima M."/>
        </authorList>
    </citation>
    <scope>NUCLEOTIDE SEQUENCE</scope>
    <source>
        <strain evidence="9">HIS016</strain>
    </source>
</reference>
<reference evidence="9" key="2">
    <citation type="submission" date="2023-06" db="EMBL/GenBank/DDBJ databases">
        <authorList>
            <person name="Kobayashi Y."/>
            <person name="Kayamori A."/>
            <person name="Aoki K."/>
            <person name="Shiwa Y."/>
            <person name="Fujita N."/>
            <person name="Sugita T."/>
            <person name="Iwasaki W."/>
            <person name="Tanaka N."/>
            <person name="Takashima M."/>
        </authorList>
    </citation>
    <scope>NUCLEOTIDE SEQUENCE</scope>
    <source>
        <strain evidence="9">HIS016</strain>
    </source>
</reference>
<dbReference type="InterPro" id="IPR029063">
    <property type="entry name" value="SAM-dependent_MTases_sf"/>
</dbReference>
<evidence type="ECO:0000256" key="6">
    <source>
        <dbReference type="ARBA" id="ARBA00041184"/>
    </source>
</evidence>
<comment type="caution">
    <text evidence="9">The sequence shown here is derived from an EMBL/GenBank/DDBJ whole genome shotgun (WGS) entry which is preliminary data.</text>
</comment>
<dbReference type="SUPFAM" id="SSF53335">
    <property type="entry name" value="S-adenosyl-L-methionine-dependent methyltransferases"/>
    <property type="match status" value="1"/>
</dbReference>
<comment type="similarity">
    <text evidence="1">Belongs to the class I-like SAM-binding methyltransferase superfamily. RNA methyltransferase RlmE family.</text>
</comment>
<evidence type="ECO:0000256" key="4">
    <source>
        <dbReference type="ARBA" id="ARBA00022679"/>
    </source>
</evidence>
<dbReference type="Proteomes" id="UP001222932">
    <property type="component" value="Unassembled WGS sequence"/>
</dbReference>
<dbReference type="Gene3D" id="3.40.50.150">
    <property type="entry name" value="Vaccinia Virus protein VP39"/>
    <property type="match status" value="1"/>
</dbReference>
<keyword evidence="4" id="KW-0808">Transferase</keyword>
<feature type="active site" description="Proton acceptor" evidence="7">
    <location>
        <position position="226"/>
    </location>
</feature>
<dbReference type="InterPro" id="IPR002877">
    <property type="entry name" value="RNA_MeTrfase_FtsJ_dom"/>
</dbReference>
<name>A0AAD3TNZ0_9TREE</name>
<proteinExistence type="inferred from homology"/>
<dbReference type="PANTHER" id="PTHR10920">
    <property type="entry name" value="RIBOSOMAL RNA METHYLTRANSFERASE"/>
    <property type="match status" value="1"/>
</dbReference>
<keyword evidence="5 7" id="KW-0949">S-adenosyl-L-methionine</keyword>
<organism evidence="9 10">
    <name type="scientific">Cutaneotrichosporon spelunceum</name>
    <dbReference type="NCBI Taxonomy" id="1672016"/>
    <lineage>
        <taxon>Eukaryota</taxon>
        <taxon>Fungi</taxon>
        <taxon>Dikarya</taxon>
        <taxon>Basidiomycota</taxon>
        <taxon>Agaricomycotina</taxon>
        <taxon>Tremellomycetes</taxon>
        <taxon>Trichosporonales</taxon>
        <taxon>Trichosporonaceae</taxon>
        <taxon>Cutaneotrichosporon</taxon>
    </lineage>
</organism>
<dbReference type="InterPro" id="IPR015507">
    <property type="entry name" value="rRNA-MeTfrase_E"/>
</dbReference>
<keyword evidence="2" id="KW-0698">rRNA processing</keyword>
<sequence length="278" mass="30251">MNPTSVLFKSSSSTRWLARQSRDPFVRSRGGSYRARSAFKLKDLATKYPILGRRVVDLGAAPGGWSQVAAERQRQYRGKGVVVAVDLLPMEEMRGVEVVTGDFFEPAVQSRVLELLRAAPTTRGVQAAPTPWGMKAGNEAEVQTTGEEGEGMGVETAVDIGLADCVLSDMMASMSGIRDRDVAASLDLVSTATWLAHQVLRPKDDSYAGGSLVYVLSLTSANGSLKFFMHPDLVDFRKKQLEPYFSKVATDKPTSSRKESAEAYWVCLGYKGGWDGEA</sequence>
<feature type="domain" description="Ribosomal RNA methyltransferase FtsJ" evidence="8">
    <location>
        <begin position="33"/>
        <end position="270"/>
    </location>
</feature>
<evidence type="ECO:0000313" key="10">
    <source>
        <dbReference type="Proteomes" id="UP001222932"/>
    </source>
</evidence>
<dbReference type="PANTHER" id="PTHR10920:SF18">
    <property type="entry name" value="RRNA METHYLTRANSFERASE 2, MITOCHONDRIAL"/>
    <property type="match status" value="1"/>
</dbReference>
<dbReference type="GO" id="GO:0005739">
    <property type="term" value="C:mitochondrion"/>
    <property type="evidence" value="ECO:0007669"/>
    <property type="project" value="TreeGrafter"/>
</dbReference>